<keyword evidence="4" id="KW-1185">Reference proteome</keyword>
<feature type="transmembrane region" description="Helical" evidence="2">
    <location>
        <begin position="2599"/>
        <end position="2620"/>
    </location>
</feature>
<name>A0A9W8A3R8_9FUNG</name>
<feature type="compositionally biased region" description="Low complexity" evidence="1">
    <location>
        <begin position="1513"/>
        <end position="1523"/>
    </location>
</feature>
<feature type="compositionally biased region" description="Polar residues" evidence="1">
    <location>
        <begin position="1278"/>
        <end position="1302"/>
    </location>
</feature>
<feature type="transmembrane region" description="Helical" evidence="2">
    <location>
        <begin position="2627"/>
        <end position="2648"/>
    </location>
</feature>
<feature type="compositionally biased region" description="Low complexity" evidence="1">
    <location>
        <begin position="1027"/>
        <end position="1036"/>
    </location>
</feature>
<feature type="region of interest" description="Disordered" evidence="1">
    <location>
        <begin position="385"/>
        <end position="457"/>
    </location>
</feature>
<feature type="compositionally biased region" description="Low complexity" evidence="1">
    <location>
        <begin position="586"/>
        <end position="613"/>
    </location>
</feature>
<feature type="compositionally biased region" description="Polar residues" evidence="1">
    <location>
        <begin position="907"/>
        <end position="918"/>
    </location>
</feature>
<feature type="region of interest" description="Disordered" evidence="1">
    <location>
        <begin position="1204"/>
        <end position="1252"/>
    </location>
</feature>
<feature type="compositionally biased region" description="Polar residues" evidence="1">
    <location>
        <begin position="88"/>
        <end position="97"/>
    </location>
</feature>
<feature type="compositionally biased region" description="Low complexity" evidence="1">
    <location>
        <begin position="1410"/>
        <end position="1422"/>
    </location>
</feature>
<feature type="region of interest" description="Disordered" evidence="1">
    <location>
        <begin position="1084"/>
        <end position="1159"/>
    </location>
</feature>
<feature type="region of interest" description="Disordered" evidence="1">
    <location>
        <begin position="1499"/>
        <end position="1714"/>
    </location>
</feature>
<feature type="compositionally biased region" description="Low complexity" evidence="1">
    <location>
        <begin position="420"/>
        <end position="442"/>
    </location>
</feature>
<feature type="compositionally biased region" description="Low complexity" evidence="1">
    <location>
        <begin position="698"/>
        <end position="714"/>
    </location>
</feature>
<feature type="compositionally biased region" description="Pro residues" evidence="1">
    <location>
        <begin position="1640"/>
        <end position="1652"/>
    </location>
</feature>
<proteinExistence type="predicted"/>
<feature type="compositionally biased region" description="Pro residues" evidence="1">
    <location>
        <begin position="614"/>
        <end position="624"/>
    </location>
</feature>
<feature type="compositionally biased region" description="Polar residues" evidence="1">
    <location>
        <begin position="671"/>
        <end position="680"/>
    </location>
</feature>
<feature type="compositionally biased region" description="Basic and acidic residues" evidence="1">
    <location>
        <begin position="61"/>
        <end position="87"/>
    </location>
</feature>
<feature type="compositionally biased region" description="Low complexity" evidence="1">
    <location>
        <begin position="973"/>
        <end position="1005"/>
    </location>
</feature>
<feature type="compositionally biased region" description="Polar residues" evidence="1">
    <location>
        <begin position="1316"/>
        <end position="1340"/>
    </location>
</feature>
<feature type="compositionally biased region" description="Basic and acidic residues" evidence="1">
    <location>
        <begin position="719"/>
        <end position="732"/>
    </location>
</feature>
<keyword evidence="2" id="KW-0472">Membrane</keyword>
<feature type="compositionally biased region" description="Basic and acidic residues" evidence="1">
    <location>
        <begin position="527"/>
        <end position="536"/>
    </location>
</feature>
<feature type="compositionally biased region" description="Basic and acidic residues" evidence="1">
    <location>
        <begin position="1"/>
        <end position="12"/>
    </location>
</feature>
<feature type="compositionally biased region" description="Polar residues" evidence="1">
    <location>
        <begin position="836"/>
        <end position="845"/>
    </location>
</feature>
<dbReference type="Proteomes" id="UP001150538">
    <property type="component" value="Unassembled WGS sequence"/>
</dbReference>
<feature type="compositionally biased region" description="Basic residues" evidence="1">
    <location>
        <begin position="872"/>
        <end position="881"/>
    </location>
</feature>
<keyword evidence="2" id="KW-1133">Transmembrane helix</keyword>
<feature type="compositionally biased region" description="Polar residues" evidence="1">
    <location>
        <begin position="927"/>
        <end position="941"/>
    </location>
</feature>
<feature type="transmembrane region" description="Helical" evidence="2">
    <location>
        <begin position="2414"/>
        <end position="2434"/>
    </location>
</feature>
<reference evidence="3" key="1">
    <citation type="submission" date="2022-07" db="EMBL/GenBank/DDBJ databases">
        <title>Phylogenomic reconstructions and comparative analyses of Kickxellomycotina fungi.</title>
        <authorList>
            <person name="Reynolds N.K."/>
            <person name="Stajich J.E."/>
            <person name="Barry K."/>
            <person name="Grigoriev I.V."/>
            <person name="Crous P."/>
            <person name="Smith M.E."/>
        </authorList>
    </citation>
    <scope>NUCLEOTIDE SEQUENCE</scope>
    <source>
        <strain evidence="3">NBRC 100468</strain>
    </source>
</reference>
<feature type="compositionally biased region" description="Polar residues" evidence="1">
    <location>
        <begin position="200"/>
        <end position="211"/>
    </location>
</feature>
<feature type="region of interest" description="Disordered" evidence="1">
    <location>
        <begin position="2056"/>
        <end position="2115"/>
    </location>
</feature>
<feature type="compositionally biased region" description="Basic and acidic residues" evidence="1">
    <location>
        <begin position="556"/>
        <end position="568"/>
    </location>
</feature>
<feature type="compositionally biased region" description="Low complexity" evidence="1">
    <location>
        <begin position="167"/>
        <end position="180"/>
    </location>
</feature>
<feature type="region of interest" description="Disordered" evidence="1">
    <location>
        <begin position="1268"/>
        <end position="1432"/>
    </location>
</feature>
<feature type="region of interest" description="Disordered" evidence="1">
    <location>
        <begin position="1787"/>
        <end position="1847"/>
    </location>
</feature>
<feature type="region of interest" description="Disordered" evidence="1">
    <location>
        <begin position="481"/>
        <end position="1065"/>
    </location>
</feature>
<dbReference type="EMBL" id="JANBPU010000043">
    <property type="protein sequence ID" value="KAJ1918544.1"/>
    <property type="molecule type" value="Genomic_DNA"/>
</dbReference>
<feature type="region of interest" description="Disordered" evidence="1">
    <location>
        <begin position="328"/>
        <end position="371"/>
    </location>
</feature>
<feature type="transmembrane region" description="Helical" evidence="2">
    <location>
        <begin position="2273"/>
        <end position="2293"/>
    </location>
</feature>
<feature type="compositionally biased region" description="Low complexity" evidence="1">
    <location>
        <begin position="482"/>
        <end position="501"/>
    </location>
</feature>
<feature type="transmembrane region" description="Helical" evidence="2">
    <location>
        <begin position="2531"/>
        <end position="2549"/>
    </location>
</feature>
<feature type="transmembrane region" description="Helical" evidence="2">
    <location>
        <begin position="2569"/>
        <end position="2584"/>
    </location>
</feature>
<feature type="compositionally biased region" description="Low complexity" evidence="1">
    <location>
        <begin position="103"/>
        <end position="112"/>
    </location>
</feature>
<dbReference type="OrthoDB" id="10261361at2759"/>
<feature type="compositionally biased region" description="Low complexity" evidence="1">
    <location>
        <begin position="1702"/>
        <end position="1714"/>
    </location>
</feature>
<feature type="region of interest" description="Disordered" evidence="1">
    <location>
        <begin position="1"/>
        <end position="211"/>
    </location>
</feature>
<organism evidence="3 4">
    <name type="scientific">Mycoemilia scoparia</name>
    <dbReference type="NCBI Taxonomy" id="417184"/>
    <lineage>
        <taxon>Eukaryota</taxon>
        <taxon>Fungi</taxon>
        <taxon>Fungi incertae sedis</taxon>
        <taxon>Zoopagomycota</taxon>
        <taxon>Kickxellomycotina</taxon>
        <taxon>Kickxellomycetes</taxon>
        <taxon>Kickxellales</taxon>
        <taxon>Kickxellaceae</taxon>
        <taxon>Mycoemilia</taxon>
    </lineage>
</organism>
<feature type="compositionally biased region" description="Polar residues" evidence="1">
    <location>
        <begin position="45"/>
        <end position="59"/>
    </location>
</feature>
<feature type="compositionally biased region" description="Polar residues" evidence="1">
    <location>
        <begin position="958"/>
        <end position="972"/>
    </location>
</feature>
<feature type="compositionally biased region" description="Basic and acidic residues" evidence="1">
    <location>
        <begin position="805"/>
        <end position="826"/>
    </location>
</feature>
<feature type="compositionally biased region" description="Low complexity" evidence="1">
    <location>
        <begin position="255"/>
        <end position="268"/>
    </location>
</feature>
<evidence type="ECO:0000256" key="2">
    <source>
        <dbReference type="SAM" id="Phobius"/>
    </source>
</evidence>
<feature type="compositionally biased region" description="Basic and acidic residues" evidence="1">
    <location>
        <begin position="757"/>
        <end position="771"/>
    </location>
</feature>
<sequence>MAADTDGGRDSGDSDNSGSGGSNPKPSHGSPEFVTLSELERLTHETTTAPSQGQLTTSGAAEDRGIRPDSQHTPKIAETKSRSHKDSFGTNDSSTPPIITDRSSQSSSNNESLTRTPGPFVGQVEAPPLRPRQQQQQQRQQQQGQHHSHTFVHSQDDQVAQRRSRSRSSMSPSSPGSNNNRVHHMAWSYENQPQPPYISGRSTSRVGSEHNLSQRLMSSLMIPPPPSPDSQFRHIYDQQQSQFAHYLSTRPRQANGNGHDSNNDNGDSYYEGTPELSPRRPFTLYSPSIMSSANTSELAALGIDKYGISASDLMLTVSNSSVYAGHSRHASEVGQSLHTSPLIPGTGRLRSSSVTPSSRSQSCQSVTSQPGYVSSLAKEYESIVKARSDSIEPSRTPTPQPIDIPHMPEKHSGLRPKAPSSDSSDSIISSHESGLSSSGTSKSSKRNKGDKGHISRRTSFASASIKLGHVDKVRDYIEEISQKSSHSPSSSINSIPPIGVSKSAHSPTTAAIKHHSSSSIVMSTSKSESEVGHVERAYTPLRETPTPKLTTIPQLPREDEKFDLGVKNEEEEVIREDNQEMKQVKTSSNRSSSGSATTTTTSGSKDGSAASAAPIPPPNIPLPKTPKISSPGLKSPMIDMHSSPSSVAPPSNNTDDAVLSSPHIGSVSGGRHSSQPSVESGNALPADLIKELGPRHAVLPSPKVKSTKSSPEKVAQSEYSKKETRSRSKEEPASSDGVGIVEPVGGKSFDEVVQVSDDNREDGQDKEEAKGSLHSGSSSGRSGSSSNNGDGGRNNTESSTTESFYSDREYSENDALFDKPRTEKLLESPAIVYPNRNPTNVTWGQNDEVDRPPIGPVTEKSKETGSPSMKYGNKKKRHQKQKFNVEMPIVGDSPAITASLKERESKGTSAPSTSQTKRGGSRLYSEATISTPPMSQNNSGGAQEPMMSQRRPLPPLPTHSSSAYNTDPNEPLSQQEYQQSSQQSSESFSPGATTNSSSGMTGNSTESHSPRRYHGGVRPPSVMLHGSSPLRSSSGSIVHEKVMQPSASDATNEKTHGYPTSQVNTLLNSGVRVDTSGHQMVTVASTQFEKDQLHPPPPTHHSHSQQEHHGSYQPPVPQGMTTQWDEKHQGQHHQHHPQPYPQGHLNPEQTVVTPQPPRKSWIKRIFGGRDGTHIPKPTGSGAGIATAAAAGTVVGMLANANETRESLIQESEEGSSFADESEESSKVETGASQQHPADANVEQRPPRRSFGQKIKSLFSNWFEPTPEEIRQESVHKYSVSNGPSETASSPSHYNNNNNQGIPDSSHDSSGYHSHGQTQGHEQAIQSPTQSMFNDLHQQANQLAQVHQASQQQQQHQGYTDSNNLGQTTATGTSGTSPLPSPHAMQQQHLAGLQAQQQYQSYQQQPPPQQQHPQQYSQDHSQYTQSIAHQPQPPIQAYESQITQDNYSNHYSQLTQPPPPPPPPQHQAHGSGHNMVNAANVVSKLPALFGIWSALKALRSKKDSDEQQPPPPQQQQQQQQQQPQVQNLNYQQYGDEETESYAPSSDESEGEPRPSFWQKLTGRFKQNAPRPSQPDFDQHHQQEYPYGDPQYQQPQPQYHQSYSQQEPQQMSYQAPQQQQPDMTTTMPMSMPEPEHHQEPPYSQPPEPQYPPPASVSFAGPSNVHPATQPHPQTQGENEGNLISLDSSGSSSYIEGHGASGNDTSVVSSSTAHSHTNGSNLNQIVAGSAAAAAAAGAASAVAGGGTLGRLWDKIMGKKKKSEEAAAHGAGNSEHTPVVEQTTVTDNNMQYASSGQHPIPPSQPQQYQQPYPQQTEQTQNDFMSSILSSQGLGGHQGPPEPTQTTQAGGNGNIFSNIAGILGATSLLQPVMKIFGGSGGNNNGQQPNTSSGSAIPPHQSATGVPNASQAHADDSEDNGISGYLNNLIKIGLPAVSVMHLHGLWKRYRISQKPAQGYFSTVSELVNINGDHYNHNPFKLIKNAEYQPKALPLQYPALDQRLRNIPLAPFTEPRAFERAPEIMNDETVWDIIKDVENDKQKRINELIDPLPTTSTVANDRYEWNTRKKKKPRRVGDNQYGVPSGPDVGIERLGVPEERDIETGSQDGDRDAPANEEPSIPMFAPFSHIPYRIMKAIISRGGEPLFIPAHPSELSSLVKAKNTTKTDESTGPSPYRYRTGTEWSFSASAQLATGCPGSKPIIQDTAVAKGSINRRVGVHWEILRDFFQVVAMYLGLIGFIAISPSNETGQNKWTLVLLTYIPKILSLEVADLTHHNTPFMIVFSMIMLVGVLLWVACTWKNPWDVDEHSLDNSNWAWPSTIDVVQNKFKQFISPWIRNRVVFAILTTLYLPTIKLAMETLVWDYKYWPVKSNPYLHSDNPDFDSMSQSFVPGDPRSLNLRQPDSFCYTTTMKTDVFNGTYVLIPLAVIVVVVVGIWWPMFVSSQIVHHMPYLPNLGGFAKRQTKPKGIVSFTDERYATTNGYYSYKDNLASHQGLSKNDQVVVAKHLQALHYRRLLDLDDSPIKFVYEMFYPGFANTYVRMMYWKFVLVFITVVFRKDNCWARNKSRHSMDTARQVLLMLFSLLFLYRHNRRRPFFDPTANLSELISRAVTMLASIFSIALALVSIDTNKHKGLTITVIILNSLAVLVILYFLLMSTKFMRRWMSGGRNQLVFSPGVLTANSERDPMLHRLAIERVWQDTWSAILLASRDFRLLPNKRLEFSVTQARPPFLIDFHGYPAERHLENLRICENVGIENFRVSTFLERDSNFMRMANIIKNELIGPDVYFRPWDTQDEEITKLSDLGIVPKSIKSWFGQIHVVPFPFIVTIVWDDAPGVAYSFGNIEKLTKLVEQNRNGEVQRRREIRMRLRALEGQVVTLTYEKKSRIKSQLEHHIGSNSSNRPGNTIPYIKGIVRIQRHKSTMWQDRYNFNPGFKCTMDVFETGQLCVVDNKVVSATNPTNMVAGTHIDVRAYNRYLLGSTMSNTSQGLANALSAGSKSAIIGLNNNYDPTPHLTHLFSENQALIEARLPLIQKAFRHYRKWHIEEFDRKQFALSPHFHTLVFSPEHRDNLANLPSYDQLRQIIQNEKNVDIKGLFEYHGQDLASLYQRLNAITPSQSTDPISLPWYIFWDDIYRRYSTLVPQFEQYAADFSPLYTTSICYRPMPRTDLEVFLEERRLWEAIEISSSSSVMRSGSIGGSRGASVAGSRSFGPASLGYSGQPATGFLHSGVLNQLYSWLDNICRNSAASANVSNINSSYRPQ</sequence>
<feature type="compositionally biased region" description="Low complexity" evidence="1">
    <location>
        <begin position="1801"/>
        <end position="1816"/>
    </location>
</feature>
<feature type="compositionally biased region" description="Low complexity" evidence="1">
    <location>
        <begin position="1879"/>
        <end position="1889"/>
    </location>
</feature>
<feature type="compositionally biased region" description="Low complexity" evidence="1">
    <location>
        <begin position="642"/>
        <end position="651"/>
    </location>
</feature>
<feature type="compositionally biased region" description="Low complexity" evidence="1">
    <location>
        <begin position="1582"/>
        <end position="1630"/>
    </location>
</feature>
<feature type="compositionally biased region" description="Low complexity" evidence="1">
    <location>
        <begin position="1385"/>
        <end position="1403"/>
    </location>
</feature>
<feature type="transmembrane region" description="Helical" evidence="2">
    <location>
        <begin position="2216"/>
        <end position="2236"/>
    </location>
</feature>
<evidence type="ECO:0000256" key="1">
    <source>
        <dbReference type="SAM" id="MobiDB-lite"/>
    </source>
</evidence>
<feature type="compositionally biased region" description="Low complexity" evidence="1">
    <location>
        <begin position="775"/>
        <end position="788"/>
    </location>
</feature>
<gene>
    <name evidence="3" type="ORF">H4219_002558</name>
</gene>
<feature type="compositionally biased region" description="Low complexity" evidence="1">
    <location>
        <begin position="1365"/>
        <end position="1377"/>
    </location>
</feature>
<feature type="compositionally biased region" description="Polar residues" evidence="1">
    <location>
        <begin position="1817"/>
        <end position="1827"/>
    </location>
</feature>
<accession>A0A9W8A3R8</accession>
<feature type="compositionally biased region" description="Low complexity" evidence="1">
    <location>
        <begin position="14"/>
        <end position="31"/>
    </location>
</feature>
<feature type="compositionally biased region" description="Pro residues" evidence="1">
    <location>
        <begin position="1455"/>
        <end position="1464"/>
    </location>
</feature>
<feature type="compositionally biased region" description="Low complexity" evidence="1">
    <location>
        <begin position="350"/>
        <end position="368"/>
    </location>
</feature>
<feature type="compositionally biased region" description="Polar residues" evidence="1">
    <location>
        <begin position="1895"/>
        <end position="1905"/>
    </location>
</feature>
<comment type="caution">
    <text evidence="3">The sequence shown here is derived from an EMBL/GenBank/DDBJ whole genome shotgun (WGS) entry which is preliminary data.</text>
</comment>
<protein>
    <submittedName>
        <fullName evidence="3">Uncharacterized protein</fullName>
    </submittedName>
</protein>
<feature type="region of interest" description="Disordered" evidence="1">
    <location>
        <begin position="1874"/>
        <end position="1913"/>
    </location>
</feature>
<feature type="compositionally biased region" description="Low complexity" evidence="1">
    <location>
        <begin position="132"/>
        <end position="145"/>
    </location>
</feature>
<feature type="compositionally biased region" description="Low complexity" evidence="1">
    <location>
        <begin position="1341"/>
        <end position="1356"/>
    </location>
</feature>
<evidence type="ECO:0000313" key="4">
    <source>
        <dbReference type="Proteomes" id="UP001150538"/>
    </source>
</evidence>
<feature type="compositionally biased region" description="Basic and acidic residues" evidence="1">
    <location>
        <begin position="2088"/>
        <end position="2107"/>
    </location>
</feature>
<feature type="compositionally biased region" description="Low complexity" evidence="1">
    <location>
        <begin position="517"/>
        <end position="526"/>
    </location>
</feature>
<feature type="region of interest" description="Disordered" evidence="1">
    <location>
        <begin position="1448"/>
        <end position="1471"/>
    </location>
</feature>
<feature type="region of interest" description="Disordered" evidence="1">
    <location>
        <begin position="250"/>
        <end position="277"/>
    </location>
</feature>
<keyword evidence="2" id="KW-0812">Transmembrane</keyword>
<evidence type="ECO:0000313" key="3">
    <source>
        <dbReference type="EMBL" id="KAJ1918544.1"/>
    </source>
</evidence>